<name>A0A6C0LSB1_9ZZZZ</name>
<feature type="transmembrane region" description="Helical" evidence="1">
    <location>
        <begin position="38"/>
        <end position="60"/>
    </location>
</feature>
<evidence type="ECO:0000313" key="2">
    <source>
        <dbReference type="EMBL" id="QHU33313.1"/>
    </source>
</evidence>
<evidence type="ECO:0008006" key="3">
    <source>
        <dbReference type="Google" id="ProtNLM"/>
    </source>
</evidence>
<dbReference type="EMBL" id="MN740556">
    <property type="protein sequence ID" value="QHU33313.1"/>
    <property type="molecule type" value="Genomic_DNA"/>
</dbReference>
<accession>A0A6C0LSB1</accession>
<dbReference type="InterPro" id="IPR010540">
    <property type="entry name" value="CmpB_TMEM229"/>
</dbReference>
<protein>
    <recommendedName>
        <fullName evidence="3">ABC-transporter type IV</fullName>
    </recommendedName>
</protein>
<feature type="transmembrane region" description="Helical" evidence="1">
    <location>
        <begin position="7"/>
        <end position="26"/>
    </location>
</feature>
<sequence length="140" mass="16383">MNKLIKYIIIFILFSLFGWTYENILLNKKSQDTTLTEIIGINAPFLLIYGVGGILIFYTYSNFPHMKLLSKIIIASILINSVECISGKLSYYIRGYHTWNYNKCFYPLCDGYISLFTIILWTLMITMILLIFSYLDKKNK</sequence>
<dbReference type="Pfam" id="PF06541">
    <property type="entry name" value="ABC_trans_CmpB"/>
    <property type="match status" value="1"/>
</dbReference>
<organism evidence="2">
    <name type="scientific">viral metagenome</name>
    <dbReference type="NCBI Taxonomy" id="1070528"/>
    <lineage>
        <taxon>unclassified sequences</taxon>
        <taxon>metagenomes</taxon>
        <taxon>organismal metagenomes</taxon>
    </lineage>
</organism>
<dbReference type="AlphaFoldDB" id="A0A6C0LSB1"/>
<evidence type="ECO:0000256" key="1">
    <source>
        <dbReference type="SAM" id="Phobius"/>
    </source>
</evidence>
<keyword evidence="1" id="KW-0472">Membrane</keyword>
<reference evidence="2" key="1">
    <citation type="journal article" date="2020" name="Nature">
        <title>Giant virus diversity and host interactions through global metagenomics.</title>
        <authorList>
            <person name="Schulz F."/>
            <person name="Roux S."/>
            <person name="Paez-Espino D."/>
            <person name="Jungbluth S."/>
            <person name="Walsh D.A."/>
            <person name="Denef V.J."/>
            <person name="McMahon K.D."/>
            <person name="Konstantinidis K.T."/>
            <person name="Eloe-Fadrosh E.A."/>
            <person name="Kyrpides N.C."/>
            <person name="Woyke T."/>
        </authorList>
    </citation>
    <scope>NUCLEOTIDE SEQUENCE</scope>
    <source>
        <strain evidence="2">GVMAG-S-1014582-52</strain>
    </source>
</reference>
<proteinExistence type="predicted"/>
<keyword evidence="1" id="KW-1133">Transmembrane helix</keyword>
<feature type="transmembrane region" description="Helical" evidence="1">
    <location>
        <begin position="113"/>
        <end position="135"/>
    </location>
</feature>
<keyword evidence="1" id="KW-0812">Transmembrane</keyword>